<feature type="transmembrane region" description="Helical" evidence="6">
    <location>
        <begin position="311"/>
        <end position="331"/>
    </location>
</feature>
<feature type="transmembrane region" description="Helical" evidence="6">
    <location>
        <begin position="284"/>
        <end position="305"/>
    </location>
</feature>
<feature type="transmembrane region" description="Helical" evidence="6">
    <location>
        <begin position="368"/>
        <end position="389"/>
    </location>
</feature>
<evidence type="ECO:0000256" key="6">
    <source>
        <dbReference type="SAM" id="Phobius"/>
    </source>
</evidence>
<dbReference type="InterPro" id="IPR004869">
    <property type="entry name" value="MMPL_dom"/>
</dbReference>
<evidence type="ECO:0000256" key="3">
    <source>
        <dbReference type="ARBA" id="ARBA00022692"/>
    </source>
</evidence>
<feature type="transmembrane region" description="Helical" evidence="6">
    <location>
        <begin position="414"/>
        <end position="432"/>
    </location>
</feature>
<evidence type="ECO:0000313" key="8">
    <source>
        <dbReference type="EMBL" id="MEI4551852.1"/>
    </source>
</evidence>
<feature type="transmembrane region" description="Helical" evidence="6">
    <location>
        <begin position="698"/>
        <end position="715"/>
    </location>
</feature>
<dbReference type="SUPFAM" id="SSF82866">
    <property type="entry name" value="Multidrug efflux transporter AcrB transmembrane domain"/>
    <property type="match status" value="2"/>
</dbReference>
<keyword evidence="3 6" id="KW-0812">Transmembrane</keyword>
<dbReference type="Gene3D" id="1.20.1640.10">
    <property type="entry name" value="Multidrug efflux transporter AcrB transmembrane domain"/>
    <property type="match status" value="2"/>
</dbReference>
<dbReference type="RefSeq" id="WP_336436748.1">
    <property type="nucleotide sequence ID" value="NZ_JBAWKS010000002.1"/>
</dbReference>
<proteinExistence type="predicted"/>
<evidence type="ECO:0000313" key="9">
    <source>
        <dbReference type="Proteomes" id="UP001382455"/>
    </source>
</evidence>
<feature type="transmembrane region" description="Helical" evidence="6">
    <location>
        <begin position="639"/>
        <end position="660"/>
    </location>
</feature>
<keyword evidence="9" id="KW-1185">Reference proteome</keyword>
<gene>
    <name evidence="8" type="ORF">WAE96_19405</name>
</gene>
<evidence type="ECO:0000256" key="2">
    <source>
        <dbReference type="ARBA" id="ARBA00022475"/>
    </source>
</evidence>
<feature type="domain" description="Membrane transport protein MMPL" evidence="7">
    <location>
        <begin position="184"/>
        <end position="326"/>
    </location>
</feature>
<dbReference type="EMBL" id="JBAWKS010000002">
    <property type="protein sequence ID" value="MEI4551852.1"/>
    <property type="molecule type" value="Genomic_DNA"/>
</dbReference>
<comment type="caution">
    <text evidence="8">The sequence shown here is derived from an EMBL/GenBank/DDBJ whole genome shotgun (WGS) entry which is preliminary data.</text>
</comment>
<keyword evidence="4 6" id="KW-1133">Transmembrane helix</keyword>
<dbReference type="PANTHER" id="PTHR33406">
    <property type="entry name" value="MEMBRANE PROTEIN MJ1562-RELATED"/>
    <property type="match status" value="1"/>
</dbReference>
<organism evidence="8 9">
    <name type="scientific">Pseudoalteromonas spongiae</name>
    <dbReference type="NCBI Taxonomy" id="298657"/>
    <lineage>
        <taxon>Bacteria</taxon>
        <taxon>Pseudomonadati</taxon>
        <taxon>Pseudomonadota</taxon>
        <taxon>Gammaproteobacteria</taxon>
        <taxon>Alteromonadales</taxon>
        <taxon>Pseudoalteromonadaceae</taxon>
        <taxon>Pseudoalteromonas</taxon>
    </lineage>
</organism>
<dbReference type="PANTHER" id="PTHR33406:SF13">
    <property type="entry name" value="MEMBRANE PROTEIN YDFJ"/>
    <property type="match status" value="1"/>
</dbReference>
<reference evidence="8 9" key="1">
    <citation type="submission" date="2023-12" db="EMBL/GenBank/DDBJ databases">
        <title>Friends and Foes: Symbiotic and Algicidal bacterial influence on Karenia brevis blooms.</title>
        <authorList>
            <person name="Fei C."/>
            <person name="Mohamed A.R."/>
            <person name="Booker A."/>
            <person name="Arshad M."/>
            <person name="Klass S."/>
            <person name="Ahn S."/>
            <person name="Gilbert P.M."/>
            <person name="Heil C.A."/>
            <person name="Martinez J.M."/>
            <person name="Amin S.A."/>
        </authorList>
    </citation>
    <scope>NUCLEOTIDE SEQUENCE [LARGE SCALE GENOMIC DNA]</scope>
    <source>
        <strain evidence="8 9">CE15</strain>
    </source>
</reference>
<feature type="transmembrane region" description="Helical" evidence="6">
    <location>
        <begin position="258"/>
        <end position="277"/>
    </location>
</feature>
<sequence length="747" mass="81744">MKSHRISIALAFVVIAALFCAIIAKQFTSGDTQFSSDILAVVPQSDVLTSPAITQAKAIIQQRSSGQLVFSSGNKHALLAFKQRLEQNAALTYIPPPDIKLDEVVAFYSRYPGSLMSSSYPSQLSEPSELLNYTLAELTKPDSTLSASSLSSDPTLALASFLNGVSHMGSMGQQDGLFKVQLSPEQQQVFAADDAHKTFYLARFMLTENGADFSQNIALTQQITGLISQFEAEYNSRIYFSGFAFHGSENAQQAEYEISTFGIISLVAVVLLVLVFFRNLIVIGLMLVTILNACIWGMAALVLVFDSVELIGLVFSVTLIGVAIDYLFHVLCAEKNTITTSLVLGFVTTAAGYALYSFSPMALLQQVAVFMIFGLLGALVFSLFCQYALDLKLKKPRIAWANVLMLLNREKAKLLAVLVVLFSLGFLVKPIVHQDDVAVLSNTSETLKHNEMFNLALLGQSNKHHFLLTADSMQSALEKQETVVKWLEKNANQVEVNSLANYLPSLNAQQTTYTLLQNKVVAGHYTEVSNSLGINVGVEQYSPLTVSEFKQSPLKQLLPLHLVFEDAHNAVLWFNVDTLTSDTLNELLNEHGDFLHLLDKRQEISDALGHYRSTVMGLMALSAVVAMLVMALRFDLVTALLSGLIIGLVTLCALLLSSWIQGAVNLFNYLATILILALAIDYLIFYRSKGLCQSNLQAISLSLCSSCLVFGILILSKTPAVFSFGLTLVIGLVSLYLLAPCIVKERK</sequence>
<feature type="transmembrane region" description="Helical" evidence="6">
    <location>
        <begin position="338"/>
        <end position="356"/>
    </location>
</feature>
<protein>
    <submittedName>
        <fullName evidence="8">MMPL family transporter</fullName>
    </submittedName>
</protein>
<dbReference type="Proteomes" id="UP001382455">
    <property type="component" value="Unassembled WGS sequence"/>
</dbReference>
<accession>A0ABU8EXZ0</accession>
<keyword evidence="5 6" id="KW-0472">Membrane</keyword>
<keyword evidence="2" id="KW-1003">Cell membrane</keyword>
<comment type="subcellular location">
    <subcellularLocation>
        <location evidence="1">Cell membrane</location>
        <topology evidence="1">Multi-pass membrane protein</topology>
    </subcellularLocation>
</comment>
<evidence type="ECO:0000256" key="4">
    <source>
        <dbReference type="ARBA" id="ARBA00022989"/>
    </source>
</evidence>
<evidence type="ECO:0000259" key="7">
    <source>
        <dbReference type="Pfam" id="PF03176"/>
    </source>
</evidence>
<dbReference type="InterPro" id="IPR050545">
    <property type="entry name" value="Mycobact_MmpL"/>
</dbReference>
<dbReference type="Pfam" id="PF03176">
    <property type="entry name" value="MMPL"/>
    <property type="match status" value="1"/>
</dbReference>
<feature type="transmembrane region" description="Helical" evidence="6">
    <location>
        <begin position="611"/>
        <end position="632"/>
    </location>
</feature>
<evidence type="ECO:0000256" key="5">
    <source>
        <dbReference type="ARBA" id="ARBA00023136"/>
    </source>
</evidence>
<name>A0ABU8EXZ0_9GAMM</name>
<feature type="transmembrane region" description="Helical" evidence="6">
    <location>
        <begin position="666"/>
        <end position="686"/>
    </location>
</feature>
<feature type="transmembrane region" description="Helical" evidence="6">
    <location>
        <begin position="721"/>
        <end position="743"/>
    </location>
</feature>
<evidence type="ECO:0000256" key="1">
    <source>
        <dbReference type="ARBA" id="ARBA00004651"/>
    </source>
</evidence>